<organism evidence="2 3">
    <name type="scientific">Morus notabilis</name>
    <dbReference type="NCBI Taxonomy" id="981085"/>
    <lineage>
        <taxon>Eukaryota</taxon>
        <taxon>Viridiplantae</taxon>
        <taxon>Streptophyta</taxon>
        <taxon>Embryophyta</taxon>
        <taxon>Tracheophyta</taxon>
        <taxon>Spermatophyta</taxon>
        <taxon>Magnoliopsida</taxon>
        <taxon>eudicotyledons</taxon>
        <taxon>Gunneridae</taxon>
        <taxon>Pentapetalae</taxon>
        <taxon>rosids</taxon>
        <taxon>fabids</taxon>
        <taxon>Rosales</taxon>
        <taxon>Moraceae</taxon>
        <taxon>Moreae</taxon>
        <taxon>Morus</taxon>
    </lineage>
</organism>
<accession>W9R467</accession>
<dbReference type="EMBL" id="KE344155">
    <property type="protein sequence ID" value="EXB54106.1"/>
    <property type="molecule type" value="Genomic_DNA"/>
</dbReference>
<gene>
    <name evidence="2" type="ORF">L484_017544</name>
</gene>
<protein>
    <submittedName>
        <fullName evidence="2">Uncharacterized protein</fullName>
    </submittedName>
</protein>
<dbReference type="AlphaFoldDB" id="W9R467"/>
<keyword evidence="3" id="KW-1185">Reference proteome</keyword>
<evidence type="ECO:0000256" key="1">
    <source>
        <dbReference type="SAM" id="MobiDB-lite"/>
    </source>
</evidence>
<evidence type="ECO:0000313" key="3">
    <source>
        <dbReference type="Proteomes" id="UP000030645"/>
    </source>
</evidence>
<feature type="compositionally biased region" description="Basic and acidic residues" evidence="1">
    <location>
        <begin position="60"/>
        <end position="72"/>
    </location>
</feature>
<evidence type="ECO:0000313" key="2">
    <source>
        <dbReference type="EMBL" id="EXB54106.1"/>
    </source>
</evidence>
<reference evidence="3" key="1">
    <citation type="submission" date="2013-01" db="EMBL/GenBank/DDBJ databases">
        <title>Draft Genome Sequence of a Mulberry Tree, Morus notabilis C.K. Schneid.</title>
        <authorList>
            <person name="He N."/>
            <person name="Zhao S."/>
        </authorList>
    </citation>
    <scope>NUCLEOTIDE SEQUENCE</scope>
</reference>
<feature type="region of interest" description="Disordered" evidence="1">
    <location>
        <begin position="21"/>
        <end position="89"/>
    </location>
</feature>
<name>W9R467_9ROSA</name>
<proteinExistence type="predicted"/>
<dbReference type="Proteomes" id="UP000030645">
    <property type="component" value="Unassembled WGS sequence"/>
</dbReference>
<sequence length="89" mass="10316">MVRIETKTLRKSPRERLQRIERANQCPPHVEGKYGPRSRSQTDVARELRWTKIARGRGRGGNDKCEGKDHPKAKAHIPPPPRLTQRMKI</sequence>